<evidence type="ECO:0000256" key="3">
    <source>
        <dbReference type="ARBA" id="ARBA00022679"/>
    </source>
</evidence>
<keyword evidence="3 8" id="KW-0808">Transferase</keyword>
<organism evidence="8 9">
    <name type="scientific">Selenomonas montiformis</name>
    <dbReference type="NCBI Taxonomy" id="2652285"/>
    <lineage>
        <taxon>Bacteria</taxon>
        <taxon>Bacillati</taxon>
        <taxon>Bacillota</taxon>
        <taxon>Negativicutes</taxon>
        <taxon>Selenomonadales</taxon>
        <taxon>Selenomonadaceae</taxon>
        <taxon>Selenomonas</taxon>
    </lineage>
</organism>
<dbReference type="Gene3D" id="3.40.50.150">
    <property type="entry name" value="Vaccinia Virus protein VP39"/>
    <property type="match status" value="1"/>
</dbReference>
<evidence type="ECO:0000313" key="9">
    <source>
        <dbReference type="Proteomes" id="UP000430222"/>
    </source>
</evidence>
<evidence type="ECO:0000256" key="6">
    <source>
        <dbReference type="PIRSR" id="PIRSR003085-1"/>
    </source>
</evidence>
<dbReference type="Proteomes" id="UP000430222">
    <property type="component" value="Unassembled WGS sequence"/>
</dbReference>
<dbReference type="InterPro" id="IPR003333">
    <property type="entry name" value="CMAS"/>
</dbReference>
<evidence type="ECO:0000256" key="4">
    <source>
        <dbReference type="ARBA" id="ARBA00022691"/>
    </source>
</evidence>
<dbReference type="EMBL" id="VUNL01000018">
    <property type="protein sequence ID" value="MSV25897.1"/>
    <property type="molecule type" value="Genomic_DNA"/>
</dbReference>
<dbReference type="PIRSF" id="PIRSF003085">
    <property type="entry name" value="CMAS"/>
    <property type="match status" value="1"/>
</dbReference>
<dbReference type="PANTHER" id="PTHR43667">
    <property type="entry name" value="CYCLOPROPANE-FATTY-ACYL-PHOSPHOLIPID SYNTHASE"/>
    <property type="match status" value="1"/>
</dbReference>
<dbReference type="PANTHER" id="PTHR43667:SF1">
    <property type="entry name" value="CYCLOPROPANE-FATTY-ACYL-PHOSPHOLIPID SYNTHASE"/>
    <property type="match status" value="1"/>
</dbReference>
<dbReference type="InterPro" id="IPR057206">
    <property type="entry name" value="DUF7884"/>
</dbReference>
<keyword evidence="4" id="KW-0949">S-adenosyl-L-methionine</keyword>
<dbReference type="CDD" id="cd02440">
    <property type="entry name" value="AdoMet_MTases"/>
    <property type="match status" value="1"/>
</dbReference>
<evidence type="ECO:0000256" key="1">
    <source>
        <dbReference type="ARBA" id="ARBA00010815"/>
    </source>
</evidence>
<name>A0A6I2UXI9_9FIRM</name>
<feature type="active site" evidence="6">
    <location>
        <position position="361"/>
    </location>
</feature>
<accession>A0A6I2UXI9</accession>
<dbReference type="InterPro" id="IPR050723">
    <property type="entry name" value="CFA/CMAS"/>
</dbReference>
<evidence type="ECO:0000259" key="7">
    <source>
        <dbReference type="Pfam" id="PF25371"/>
    </source>
</evidence>
<feature type="domain" description="DUF7884" evidence="7">
    <location>
        <begin position="29"/>
        <end position="92"/>
    </location>
</feature>
<dbReference type="Pfam" id="PF25371">
    <property type="entry name" value="DUF7884"/>
    <property type="match status" value="1"/>
</dbReference>
<evidence type="ECO:0000256" key="5">
    <source>
        <dbReference type="ARBA" id="ARBA00023098"/>
    </source>
</evidence>
<dbReference type="InterPro" id="IPR029063">
    <property type="entry name" value="SAM-dependent_MTases_sf"/>
</dbReference>
<dbReference type="Pfam" id="PF02353">
    <property type="entry name" value="CMAS"/>
    <property type="match status" value="1"/>
</dbReference>
<comment type="similarity">
    <text evidence="1">Belongs to the CFA/CMAS family.</text>
</comment>
<keyword evidence="5" id="KW-0443">Lipid metabolism</keyword>
<proteinExistence type="inferred from homology"/>
<keyword evidence="2 8" id="KW-0489">Methyltransferase</keyword>
<dbReference type="GO" id="GO:0008610">
    <property type="term" value="P:lipid biosynthetic process"/>
    <property type="evidence" value="ECO:0007669"/>
    <property type="project" value="InterPro"/>
</dbReference>
<dbReference type="RefSeq" id="WP_154621663.1">
    <property type="nucleotide sequence ID" value="NZ_CBCTNG010000008.1"/>
</dbReference>
<evidence type="ECO:0000313" key="8">
    <source>
        <dbReference type="EMBL" id="MSV25897.1"/>
    </source>
</evidence>
<keyword evidence="9" id="KW-1185">Reference proteome</keyword>
<dbReference type="AlphaFoldDB" id="A0A6I2UXI9"/>
<protein>
    <submittedName>
        <fullName evidence="8">Methyltransferase domain-containing protein</fullName>
    </submittedName>
</protein>
<sequence>MIFKELKDSFLIHYLHRFDKYCFNVRIHGDTYKIGDGEPQFTIVIRKDIPKTELLRATGLALGEAYMRRDIEIEGNLFTALSDLLDQSESFSLERHSLKNIFFVSEKKKAQAQQVSSHYDLGNDFYKLWLDPTMTYSCAYFQHEDDSLEQAQKNKVHHILKKLYLKPGMTLLDIGCGWGYLLIEAAREYGVRGYGCTLSKEQWKKGQERIHELHLEDQIQIDLIDYRDLVDRGAHFDRVVSVGMMEHVGRSNYPTYFEDVNSLLEPGGLFLLHTITGHDEEMSDAFLRKYIFPGGTLPSLREIASHAYDNDFRVQDVESLRRHYYKTLMCWYKNFQQVHDTVRQWKDDAFVRMWDLYLCGCAAAFYIGFIDVHQFLMTKGNTNDLPLTRWY</sequence>
<dbReference type="SUPFAM" id="SSF53335">
    <property type="entry name" value="S-adenosyl-L-methionine-dependent methyltransferases"/>
    <property type="match status" value="1"/>
</dbReference>
<reference evidence="8 9" key="1">
    <citation type="submission" date="2019-08" db="EMBL/GenBank/DDBJ databases">
        <title>In-depth cultivation of the pig gut microbiome towards novel bacterial diversity and tailored functional studies.</title>
        <authorList>
            <person name="Wylensek D."/>
            <person name="Hitch T.C.A."/>
            <person name="Clavel T."/>
        </authorList>
    </citation>
    <scope>NUCLEOTIDE SEQUENCE [LARGE SCALE GENOMIC DNA]</scope>
    <source>
        <strain evidence="9">WCA-380-WT-3B3</strain>
    </source>
</reference>
<evidence type="ECO:0000256" key="2">
    <source>
        <dbReference type="ARBA" id="ARBA00022603"/>
    </source>
</evidence>
<dbReference type="GO" id="GO:0032259">
    <property type="term" value="P:methylation"/>
    <property type="evidence" value="ECO:0007669"/>
    <property type="project" value="UniProtKB-KW"/>
</dbReference>
<comment type="caution">
    <text evidence="8">The sequence shown here is derived from an EMBL/GenBank/DDBJ whole genome shotgun (WGS) entry which is preliminary data.</text>
</comment>
<dbReference type="GO" id="GO:0008168">
    <property type="term" value="F:methyltransferase activity"/>
    <property type="evidence" value="ECO:0007669"/>
    <property type="project" value="UniProtKB-KW"/>
</dbReference>
<gene>
    <name evidence="8" type="ORF">FYJ78_12120</name>
</gene>